<dbReference type="InterPro" id="IPR041527">
    <property type="entry name" value="YhcG_N"/>
</dbReference>
<organism evidence="4 5">
    <name type="scientific">candidate division WOR-1 bacterium RIFOXYB2_FULL_37_13</name>
    <dbReference type="NCBI Taxonomy" id="1802579"/>
    <lineage>
        <taxon>Bacteria</taxon>
        <taxon>Bacillati</taxon>
        <taxon>Saganbacteria</taxon>
    </lineage>
</organism>
<dbReference type="PANTHER" id="PTHR30547:SF5">
    <property type="entry name" value="NUCLEASE YHCG-RELATED"/>
    <property type="match status" value="1"/>
</dbReference>
<protein>
    <submittedName>
        <fullName evidence="4">Cytoplasmic protein</fullName>
    </submittedName>
</protein>
<dbReference type="PANTHER" id="PTHR30547">
    <property type="entry name" value="UNCHARACTERIZED PROTEIN YHCG-RELATED"/>
    <property type="match status" value="1"/>
</dbReference>
<feature type="region of interest" description="Disordered" evidence="1">
    <location>
        <begin position="356"/>
        <end position="393"/>
    </location>
</feature>
<name>A0A1F4SMP5_UNCSA</name>
<dbReference type="InterPro" id="IPR011856">
    <property type="entry name" value="tRNA_endonuc-like_dom_sf"/>
</dbReference>
<gene>
    <name evidence="4" type="ORF">A2310_01630</name>
</gene>
<dbReference type="GO" id="GO:0003676">
    <property type="term" value="F:nucleic acid binding"/>
    <property type="evidence" value="ECO:0007669"/>
    <property type="project" value="InterPro"/>
</dbReference>
<comment type="caution">
    <text evidence="4">The sequence shown here is derived from an EMBL/GenBank/DDBJ whole genome shotgun (WGS) entry which is preliminary data.</text>
</comment>
<evidence type="ECO:0000259" key="2">
    <source>
        <dbReference type="Pfam" id="PF06250"/>
    </source>
</evidence>
<proteinExistence type="predicted"/>
<dbReference type="Gene3D" id="3.40.1350.10">
    <property type="match status" value="1"/>
</dbReference>
<evidence type="ECO:0000313" key="5">
    <source>
        <dbReference type="Proteomes" id="UP000178417"/>
    </source>
</evidence>
<dbReference type="Proteomes" id="UP000178417">
    <property type="component" value="Unassembled WGS sequence"/>
</dbReference>
<dbReference type="InterPro" id="IPR053148">
    <property type="entry name" value="PD-DEXK-like_domain"/>
</dbReference>
<accession>A0A1F4SMP5</accession>
<dbReference type="STRING" id="1802579.A2310_01630"/>
<reference evidence="4 5" key="1">
    <citation type="journal article" date="2016" name="Nat. Commun.">
        <title>Thousands of microbial genomes shed light on interconnected biogeochemical processes in an aquifer system.</title>
        <authorList>
            <person name="Anantharaman K."/>
            <person name="Brown C.T."/>
            <person name="Hug L.A."/>
            <person name="Sharon I."/>
            <person name="Castelle C.J."/>
            <person name="Probst A.J."/>
            <person name="Thomas B.C."/>
            <person name="Singh A."/>
            <person name="Wilkins M.J."/>
            <person name="Karaoz U."/>
            <person name="Brodie E.L."/>
            <person name="Williams K.H."/>
            <person name="Hubbard S.S."/>
            <person name="Banfield J.F."/>
        </authorList>
    </citation>
    <scope>NUCLEOTIDE SEQUENCE [LARGE SCALE GENOMIC DNA]</scope>
</reference>
<dbReference type="InterPro" id="IPR009362">
    <property type="entry name" value="YhcG_C"/>
</dbReference>
<evidence type="ECO:0000259" key="3">
    <source>
        <dbReference type="Pfam" id="PF17761"/>
    </source>
</evidence>
<evidence type="ECO:0000256" key="1">
    <source>
        <dbReference type="SAM" id="MobiDB-lite"/>
    </source>
</evidence>
<feature type="domain" description="YhcG N-terminal" evidence="3">
    <location>
        <begin position="26"/>
        <end position="162"/>
    </location>
</feature>
<dbReference type="EMBL" id="MEUB01000053">
    <property type="protein sequence ID" value="OGC20973.1"/>
    <property type="molecule type" value="Genomic_DNA"/>
</dbReference>
<feature type="domain" description="YhcG PDDEXK nuclease" evidence="2">
    <location>
        <begin position="191"/>
        <end position="339"/>
    </location>
</feature>
<dbReference type="Pfam" id="PF17761">
    <property type="entry name" value="DUF1016_N"/>
    <property type="match status" value="1"/>
</dbReference>
<dbReference type="Pfam" id="PF06250">
    <property type="entry name" value="YhcG_C"/>
    <property type="match status" value="1"/>
</dbReference>
<sequence>MKRKLIKRKTYIQALRPAIESAVISEIRTLIESARGRVASFINSELTLLYWKVGERISREILREKRAEYGKEIVVSLSRQLVEDYGNGFSVPNLSRMVRLAEYFPKEKILSTLSKELSWSHFVEILQVRDPLARDFYTEMCRLERWSVRTLRKKIDGMLFERTALSKKPEILIRTELDKLLKEDKLSPDIVFRDPYFLDFLGLKDSYQEKDLESAILRDMESFIMELGVGFTFVERQKRMIIDGKDFYLDLLFYHRDLKRLIAIELKLGEFKPAHKGQMELYLRWLDKYERKTNEAHPIGLILCAGKSEEQIELLELSKSGIRVAQYMTKLLPKKILEKKLHESIQRARLLVENKEKSTMPEDLPTPNKSISAVERSQLKKLKKSPKKLMLDE</sequence>
<evidence type="ECO:0000313" key="4">
    <source>
        <dbReference type="EMBL" id="OGC20973.1"/>
    </source>
</evidence>
<dbReference type="AlphaFoldDB" id="A0A1F4SMP5"/>